<name>A0A447JEN4_SALET</name>
<dbReference type="Pfam" id="PF06674">
    <property type="entry name" value="DUF1176"/>
    <property type="match status" value="1"/>
</dbReference>
<dbReference type="Proteomes" id="UP000281393">
    <property type="component" value="Chromosome"/>
</dbReference>
<sequence length="113" mass="12283">MTLSRSAGARTDAVLRIDRGGLAPPDAKEAAIAPRLLLDGKPLSFNSPHWRVSPWHLMTGDPATITAFLQTIQDAQAITLKKRRSDAFAGGIKSGITVYRRATKTCGQRNRLD</sequence>
<dbReference type="EMBL" id="LR133909">
    <property type="protein sequence ID" value="VDY39752.1"/>
    <property type="molecule type" value="Genomic_DNA"/>
</dbReference>
<proteinExistence type="predicted"/>
<dbReference type="AlphaFoldDB" id="A0A447JEN4"/>
<evidence type="ECO:0000313" key="2">
    <source>
        <dbReference type="Proteomes" id="UP000281393"/>
    </source>
</evidence>
<protein>
    <submittedName>
        <fullName evidence="1">Putative periplasmic protein</fullName>
    </submittedName>
</protein>
<evidence type="ECO:0000313" key="1">
    <source>
        <dbReference type="EMBL" id="VDY39752.1"/>
    </source>
</evidence>
<organism evidence="1 2">
    <name type="scientific">Salmonella enterica subsp. enterica serovar Daytona</name>
    <dbReference type="NCBI Taxonomy" id="1962639"/>
    <lineage>
        <taxon>Bacteria</taxon>
        <taxon>Pseudomonadati</taxon>
        <taxon>Pseudomonadota</taxon>
        <taxon>Gammaproteobacteria</taxon>
        <taxon>Enterobacterales</taxon>
        <taxon>Enterobacteriaceae</taxon>
        <taxon>Salmonella</taxon>
    </lineage>
</organism>
<accession>A0A447JEN4</accession>
<reference evidence="1 2" key="1">
    <citation type="submission" date="2018-12" db="EMBL/GenBank/DDBJ databases">
        <authorList>
            <consortium name="Pathogen Informatics"/>
        </authorList>
    </citation>
    <scope>NUCLEOTIDE SEQUENCE [LARGE SCALE GENOMIC DNA]</scope>
    <source>
        <strain evidence="1 2">NCTC7102</strain>
    </source>
</reference>
<gene>
    <name evidence="1" type="primary">SBOV25411_1</name>
    <name evidence="1" type="ORF">NCTC7102_01769</name>
</gene>
<dbReference type="InterPro" id="IPR009560">
    <property type="entry name" value="DUF1176"/>
</dbReference>